<protein>
    <submittedName>
        <fullName evidence="1">Uncharacterized protein</fullName>
    </submittedName>
</protein>
<name>A0AAW1EYT0_ZOAVI</name>
<comment type="caution">
    <text evidence="1">The sequence shown here is derived from an EMBL/GenBank/DDBJ whole genome shotgun (WGS) entry which is preliminary data.</text>
</comment>
<sequence>MEAHLSARVCSLSVMTRYGLRSPSPSHPVAIHRHPAAGSAVILLMTEVGLYSLTLACRSVDPVVTRRIAGKVWGLDSGLCGRDSRHCTTVTMATL</sequence>
<evidence type="ECO:0000313" key="1">
    <source>
        <dbReference type="EMBL" id="KAK9527477.1"/>
    </source>
</evidence>
<reference evidence="1 2" key="1">
    <citation type="journal article" date="2024" name="Genome Biol. Evol.">
        <title>Chromosome-level genome assembly of the viviparous eelpout Zoarces viviparus.</title>
        <authorList>
            <person name="Fuhrmann N."/>
            <person name="Brasseur M.V."/>
            <person name="Bakowski C.E."/>
            <person name="Podsiadlowski L."/>
            <person name="Prost S."/>
            <person name="Krehenwinkel H."/>
            <person name="Mayer C."/>
        </authorList>
    </citation>
    <scope>NUCLEOTIDE SEQUENCE [LARGE SCALE GENOMIC DNA]</scope>
    <source>
        <strain evidence="1">NO-MEL_2022_Ind0_liver</strain>
    </source>
</reference>
<dbReference type="AlphaFoldDB" id="A0AAW1EYT0"/>
<evidence type="ECO:0000313" key="2">
    <source>
        <dbReference type="Proteomes" id="UP001488805"/>
    </source>
</evidence>
<organism evidence="1 2">
    <name type="scientific">Zoarces viviparus</name>
    <name type="common">Viviparous eelpout</name>
    <name type="synonym">Blennius viviparus</name>
    <dbReference type="NCBI Taxonomy" id="48416"/>
    <lineage>
        <taxon>Eukaryota</taxon>
        <taxon>Metazoa</taxon>
        <taxon>Chordata</taxon>
        <taxon>Craniata</taxon>
        <taxon>Vertebrata</taxon>
        <taxon>Euteleostomi</taxon>
        <taxon>Actinopterygii</taxon>
        <taxon>Neopterygii</taxon>
        <taxon>Teleostei</taxon>
        <taxon>Neoteleostei</taxon>
        <taxon>Acanthomorphata</taxon>
        <taxon>Eupercaria</taxon>
        <taxon>Perciformes</taxon>
        <taxon>Cottioidei</taxon>
        <taxon>Zoarcales</taxon>
        <taxon>Zoarcidae</taxon>
        <taxon>Zoarcinae</taxon>
        <taxon>Zoarces</taxon>
    </lineage>
</organism>
<dbReference type="Proteomes" id="UP001488805">
    <property type="component" value="Unassembled WGS sequence"/>
</dbReference>
<keyword evidence="2" id="KW-1185">Reference proteome</keyword>
<proteinExistence type="predicted"/>
<accession>A0AAW1EYT0</accession>
<dbReference type="EMBL" id="JBCEZU010000112">
    <property type="protein sequence ID" value="KAK9527477.1"/>
    <property type="molecule type" value="Genomic_DNA"/>
</dbReference>
<gene>
    <name evidence="1" type="ORF">VZT92_014037</name>
</gene>